<name>A0AAD9GG90_9STRA</name>
<accession>A0AAD9GG90</accession>
<dbReference type="Proteomes" id="UP001259832">
    <property type="component" value="Unassembled WGS sequence"/>
</dbReference>
<sequence length="200" mass="22345">MQSSAPPDLVEYCVGLLRQFKVDYQNHHSSLPEEGDIVIRFQQDRMPFYPKITGNYIYTTGASYGTKMMFSQIKKCVEWIQTIDVEATQLESLFGDDSHINIDDICSRVSNIDISDDEEVALPNIVNGEAEDVAMVAAIFAMCSDVNSRQDTICATAFSPQLMAMNPDAEKIQWLEELGIIETAEDKIVCALWMTGVDLG</sequence>
<gene>
    <name evidence="1" type="ORF">P3T76_009686</name>
</gene>
<dbReference type="EMBL" id="JASMQC010000019">
    <property type="protein sequence ID" value="KAK1937949.1"/>
    <property type="molecule type" value="Genomic_DNA"/>
</dbReference>
<reference evidence="1" key="1">
    <citation type="submission" date="2023-08" db="EMBL/GenBank/DDBJ databases">
        <title>Reference Genome Resource for the Citrus Pathogen Phytophthora citrophthora.</title>
        <authorList>
            <person name="Moller H."/>
            <person name="Coetzee B."/>
            <person name="Rose L.J."/>
            <person name="Van Niekerk J.M."/>
        </authorList>
    </citation>
    <scope>NUCLEOTIDE SEQUENCE</scope>
    <source>
        <strain evidence="1">STE-U-9442</strain>
    </source>
</reference>
<evidence type="ECO:0000313" key="1">
    <source>
        <dbReference type="EMBL" id="KAK1937949.1"/>
    </source>
</evidence>
<evidence type="ECO:0000313" key="2">
    <source>
        <dbReference type="Proteomes" id="UP001259832"/>
    </source>
</evidence>
<organism evidence="1 2">
    <name type="scientific">Phytophthora citrophthora</name>
    <dbReference type="NCBI Taxonomy" id="4793"/>
    <lineage>
        <taxon>Eukaryota</taxon>
        <taxon>Sar</taxon>
        <taxon>Stramenopiles</taxon>
        <taxon>Oomycota</taxon>
        <taxon>Peronosporomycetes</taxon>
        <taxon>Peronosporales</taxon>
        <taxon>Peronosporaceae</taxon>
        <taxon>Phytophthora</taxon>
    </lineage>
</organism>
<dbReference type="AlphaFoldDB" id="A0AAD9GG90"/>
<comment type="caution">
    <text evidence="1">The sequence shown here is derived from an EMBL/GenBank/DDBJ whole genome shotgun (WGS) entry which is preliminary data.</text>
</comment>
<keyword evidence="2" id="KW-1185">Reference proteome</keyword>
<proteinExistence type="predicted"/>
<protein>
    <submittedName>
        <fullName evidence="1">Uncharacterized protein</fullName>
    </submittedName>
</protein>